<organism evidence="3 4">
    <name type="scientific">Chryseosolibacter indicus</name>
    <dbReference type="NCBI Taxonomy" id="2782351"/>
    <lineage>
        <taxon>Bacteria</taxon>
        <taxon>Pseudomonadati</taxon>
        <taxon>Bacteroidota</taxon>
        <taxon>Cytophagia</taxon>
        <taxon>Cytophagales</taxon>
        <taxon>Chryseotaleaceae</taxon>
        <taxon>Chryseosolibacter</taxon>
    </lineage>
</organism>
<accession>A0ABS5VY73</accession>
<proteinExistence type="predicted"/>
<feature type="compositionally biased region" description="Basic and acidic residues" evidence="1">
    <location>
        <begin position="23"/>
        <end position="36"/>
    </location>
</feature>
<name>A0ABS5VY73_9BACT</name>
<dbReference type="RefSeq" id="WP_254157609.1">
    <property type="nucleotide sequence ID" value="NZ_JAHESD010000102.1"/>
</dbReference>
<keyword evidence="4" id="KW-1185">Reference proteome</keyword>
<sequence length="119" mass="13438">MKKTYILTIALGAVLVIASEGFAQERTDMSKSESTRMDSLSTAYQKEQKDEALIKELKNEHKDTKEKAKEAKRVEREANNAAKESKNALRAEKKAQKARDKANKQAQKATKARERADKN</sequence>
<feature type="compositionally biased region" description="Basic and acidic residues" evidence="1">
    <location>
        <begin position="58"/>
        <end position="103"/>
    </location>
</feature>
<dbReference type="Proteomes" id="UP000772618">
    <property type="component" value="Unassembled WGS sequence"/>
</dbReference>
<reference evidence="3 4" key="1">
    <citation type="submission" date="2021-05" db="EMBL/GenBank/DDBJ databases">
        <title>A Polyphasic approach of four new species of the genus Ohtaekwangia: Ohtaekwangia histidinii sp. nov., Ohtaekwangia cretensis sp. nov., Ohtaekwangia indiensis sp. nov., Ohtaekwangia reichenbachii sp. nov. from diverse environment.</title>
        <authorList>
            <person name="Octaviana S."/>
        </authorList>
    </citation>
    <scope>NUCLEOTIDE SEQUENCE [LARGE SCALE GENOMIC DNA]</scope>
    <source>
        <strain evidence="3 4">PWU20</strain>
    </source>
</reference>
<dbReference type="EMBL" id="JAHESD010000102">
    <property type="protein sequence ID" value="MBT1706353.1"/>
    <property type="molecule type" value="Genomic_DNA"/>
</dbReference>
<evidence type="ECO:0000256" key="1">
    <source>
        <dbReference type="SAM" id="MobiDB-lite"/>
    </source>
</evidence>
<gene>
    <name evidence="3" type="ORF">KK060_23950</name>
</gene>
<evidence type="ECO:0000313" key="4">
    <source>
        <dbReference type="Proteomes" id="UP000772618"/>
    </source>
</evidence>
<feature type="chain" id="PRO_5046937459" evidence="2">
    <location>
        <begin position="24"/>
        <end position="119"/>
    </location>
</feature>
<feature type="region of interest" description="Disordered" evidence="1">
    <location>
        <begin position="22"/>
        <end position="45"/>
    </location>
</feature>
<evidence type="ECO:0000256" key="2">
    <source>
        <dbReference type="SAM" id="SignalP"/>
    </source>
</evidence>
<protein>
    <submittedName>
        <fullName evidence="3">Uncharacterized protein</fullName>
    </submittedName>
</protein>
<evidence type="ECO:0000313" key="3">
    <source>
        <dbReference type="EMBL" id="MBT1706353.1"/>
    </source>
</evidence>
<feature type="region of interest" description="Disordered" evidence="1">
    <location>
        <begin position="58"/>
        <end position="119"/>
    </location>
</feature>
<comment type="caution">
    <text evidence="3">The sequence shown here is derived from an EMBL/GenBank/DDBJ whole genome shotgun (WGS) entry which is preliminary data.</text>
</comment>
<feature type="signal peptide" evidence="2">
    <location>
        <begin position="1"/>
        <end position="23"/>
    </location>
</feature>
<keyword evidence="2" id="KW-0732">Signal</keyword>